<evidence type="ECO:0000313" key="3">
    <source>
        <dbReference type="Proteomes" id="UP000214646"/>
    </source>
</evidence>
<name>A0A225DLT7_9BACT</name>
<accession>A0A225DLT7</accession>
<reference evidence="3" key="1">
    <citation type="submission" date="2017-06" db="EMBL/GenBank/DDBJ databases">
        <title>Genome analysis of Fimbriiglobus ruber SP5, the first member of the order Planctomycetales with confirmed chitinolytic capability.</title>
        <authorList>
            <person name="Ravin N.V."/>
            <person name="Rakitin A.L."/>
            <person name="Ivanova A.A."/>
            <person name="Beletsky A.V."/>
            <person name="Kulichevskaya I.S."/>
            <person name="Mardanov A.V."/>
            <person name="Dedysh S.N."/>
        </authorList>
    </citation>
    <scope>NUCLEOTIDE SEQUENCE [LARGE SCALE GENOMIC DNA]</scope>
    <source>
        <strain evidence="3">SP5</strain>
    </source>
</reference>
<keyword evidence="1" id="KW-0472">Membrane</keyword>
<keyword evidence="1" id="KW-0812">Transmembrane</keyword>
<protein>
    <submittedName>
        <fullName evidence="2">Uncharacterized protein</fullName>
    </submittedName>
</protein>
<proteinExistence type="predicted"/>
<dbReference type="Proteomes" id="UP000214646">
    <property type="component" value="Unassembled WGS sequence"/>
</dbReference>
<dbReference type="AlphaFoldDB" id="A0A225DLT7"/>
<keyword evidence="1" id="KW-1133">Transmembrane helix</keyword>
<keyword evidence="3" id="KW-1185">Reference proteome</keyword>
<evidence type="ECO:0000256" key="1">
    <source>
        <dbReference type="SAM" id="Phobius"/>
    </source>
</evidence>
<feature type="transmembrane region" description="Helical" evidence="1">
    <location>
        <begin position="17"/>
        <end position="36"/>
    </location>
</feature>
<sequence>MGHKLGLPISDIGPLRSGYVTLTAGSVAGLAALVLGRPR</sequence>
<organism evidence="2 3">
    <name type="scientific">Fimbriiglobus ruber</name>
    <dbReference type="NCBI Taxonomy" id="1908690"/>
    <lineage>
        <taxon>Bacteria</taxon>
        <taxon>Pseudomonadati</taxon>
        <taxon>Planctomycetota</taxon>
        <taxon>Planctomycetia</taxon>
        <taxon>Gemmatales</taxon>
        <taxon>Gemmataceae</taxon>
        <taxon>Fimbriiglobus</taxon>
    </lineage>
</organism>
<comment type="caution">
    <text evidence="2">The sequence shown here is derived from an EMBL/GenBank/DDBJ whole genome shotgun (WGS) entry which is preliminary data.</text>
</comment>
<gene>
    <name evidence="2" type="ORF">FRUB_04420</name>
</gene>
<dbReference type="EMBL" id="NIDE01000005">
    <property type="protein sequence ID" value="OWK42342.1"/>
    <property type="molecule type" value="Genomic_DNA"/>
</dbReference>
<evidence type="ECO:0000313" key="2">
    <source>
        <dbReference type="EMBL" id="OWK42342.1"/>
    </source>
</evidence>